<dbReference type="EMBL" id="KV425575">
    <property type="protein sequence ID" value="KZT24850.1"/>
    <property type="molecule type" value="Genomic_DNA"/>
</dbReference>
<evidence type="ECO:0000256" key="3">
    <source>
        <dbReference type="SAM" id="Phobius"/>
    </source>
</evidence>
<keyword evidence="3" id="KW-0472">Membrane</keyword>
<gene>
    <name evidence="5" type="ORF">NEOLEDRAFT_1134531</name>
</gene>
<dbReference type="InterPro" id="IPR045913">
    <property type="entry name" value="TBC20/Gyp8-like"/>
</dbReference>
<dbReference type="Pfam" id="PF00566">
    <property type="entry name" value="RabGAP-TBC"/>
    <property type="match status" value="1"/>
</dbReference>
<evidence type="ECO:0000313" key="6">
    <source>
        <dbReference type="Proteomes" id="UP000076761"/>
    </source>
</evidence>
<feature type="transmembrane region" description="Helical" evidence="3">
    <location>
        <begin position="537"/>
        <end position="559"/>
    </location>
</feature>
<dbReference type="Gene3D" id="1.10.472.80">
    <property type="entry name" value="Ypt/Rab-GAP domain of gyp1p, domain 3"/>
    <property type="match status" value="1"/>
</dbReference>
<name>A0A165S9L8_9AGAM</name>
<dbReference type="SUPFAM" id="SSF47923">
    <property type="entry name" value="Ypt/Rab-GAP domain of gyp1p"/>
    <property type="match status" value="2"/>
</dbReference>
<dbReference type="PANTHER" id="PTHR20913">
    <property type="entry name" value="TBC1 DOMAIN FAMILY MEMBER 20/GTPASE"/>
    <property type="match status" value="1"/>
</dbReference>
<keyword evidence="6" id="KW-1185">Reference proteome</keyword>
<feature type="domain" description="Rab-GAP TBC" evidence="4">
    <location>
        <begin position="30"/>
        <end position="217"/>
    </location>
</feature>
<evidence type="ECO:0000259" key="4">
    <source>
        <dbReference type="PROSITE" id="PS50086"/>
    </source>
</evidence>
<evidence type="ECO:0000256" key="1">
    <source>
        <dbReference type="ARBA" id="ARBA00022468"/>
    </source>
</evidence>
<dbReference type="Proteomes" id="UP000076761">
    <property type="component" value="Unassembled WGS sequence"/>
</dbReference>
<evidence type="ECO:0000256" key="2">
    <source>
        <dbReference type="SAM" id="MobiDB-lite"/>
    </source>
</evidence>
<keyword evidence="3" id="KW-1133">Transmembrane helix</keyword>
<dbReference type="PROSITE" id="PS50086">
    <property type="entry name" value="TBC_RABGAP"/>
    <property type="match status" value="1"/>
</dbReference>
<protein>
    <recommendedName>
        <fullName evidence="4">Rab-GAP TBC domain-containing protein</fullName>
    </recommendedName>
</protein>
<organism evidence="5 6">
    <name type="scientific">Neolentinus lepideus HHB14362 ss-1</name>
    <dbReference type="NCBI Taxonomy" id="1314782"/>
    <lineage>
        <taxon>Eukaryota</taxon>
        <taxon>Fungi</taxon>
        <taxon>Dikarya</taxon>
        <taxon>Basidiomycota</taxon>
        <taxon>Agaricomycotina</taxon>
        <taxon>Agaricomycetes</taxon>
        <taxon>Gloeophyllales</taxon>
        <taxon>Gloeophyllaceae</taxon>
        <taxon>Neolentinus</taxon>
    </lineage>
</organism>
<dbReference type="GO" id="GO:0005789">
    <property type="term" value="C:endoplasmic reticulum membrane"/>
    <property type="evidence" value="ECO:0007669"/>
    <property type="project" value="TreeGrafter"/>
</dbReference>
<feature type="region of interest" description="Disordered" evidence="2">
    <location>
        <begin position="499"/>
        <end position="521"/>
    </location>
</feature>
<feature type="region of interest" description="Disordered" evidence="2">
    <location>
        <begin position="356"/>
        <end position="375"/>
    </location>
</feature>
<dbReference type="InterPro" id="IPR000195">
    <property type="entry name" value="Rab-GAP-TBC_dom"/>
</dbReference>
<dbReference type="Gene3D" id="1.10.8.1310">
    <property type="match status" value="1"/>
</dbReference>
<dbReference type="InterPro" id="IPR035969">
    <property type="entry name" value="Rab-GAP_TBC_sf"/>
</dbReference>
<dbReference type="GO" id="GO:0006888">
    <property type="term" value="P:endoplasmic reticulum to Golgi vesicle-mediated transport"/>
    <property type="evidence" value="ECO:0007669"/>
    <property type="project" value="TreeGrafter"/>
</dbReference>
<keyword evidence="3" id="KW-0812">Transmembrane</keyword>
<keyword evidence="1" id="KW-0343">GTPase activation</keyword>
<dbReference type="STRING" id="1314782.A0A165S9L8"/>
<feature type="region of interest" description="Disordered" evidence="2">
    <location>
        <begin position="261"/>
        <end position="285"/>
    </location>
</feature>
<dbReference type="PANTHER" id="PTHR20913:SF7">
    <property type="entry name" value="RE60063P"/>
    <property type="match status" value="1"/>
</dbReference>
<dbReference type="OrthoDB" id="206700at2759"/>
<accession>A0A165S9L8</accession>
<dbReference type="InParanoid" id="A0A165S9L8"/>
<evidence type="ECO:0000313" key="5">
    <source>
        <dbReference type="EMBL" id="KZT24850.1"/>
    </source>
</evidence>
<sequence>MSDPTTPLEEADGPEEVDWETLRELSVRPGGLGKDRETIWPKLLRVNPHSNPLEASGSSSEPHHDERQIKLDTERSFVLYPVDNHEPSNREALQRDLHELLVSIFRRRRKLSYFQGYHDIITVLFLTLPKDLHLTCAEKLSLHRLRDSMGSSLEPVLGQLRILQRLLRIADPQYSAVLDDNSPLPYFALSNLLTLFAHDIPTLPLIQHVFDYLLTRHPIASVYLAAAVLLSRKEEVMWLEQEGEEGMVHSLLSSLPDIYEEGDVEPSKEPSAGNPAEPESLLDETRSVTAVQLDETAVEINELGEAIDEKTAPPLEELPKVEASLSDEDWTMSDKEDSMDPEETFQELPSEAETAFSREETVVASSPPPKSSDLKHAAVISVKEEELGEVTEIHEEVVKSPPSQEPDPEKKESDEESRPSSPASSSYRVRKTRVSVTSLLARADALYNLYPPIHPDLGVNTVMGPKSVIFTWSENPAYLPDDDEAEEMVLRPELVVLPQVESTDEDKEEDQHEKERRRRKKLKKPRRFAGVVVERRVMVAGAVLVLGVAMAVYGIRAVPDDTSRHHWRRVGRWVGGLLVGVSERVFDGIRL</sequence>
<dbReference type="GO" id="GO:0005096">
    <property type="term" value="F:GTPase activator activity"/>
    <property type="evidence" value="ECO:0007669"/>
    <property type="project" value="UniProtKB-KW"/>
</dbReference>
<proteinExistence type="predicted"/>
<feature type="region of interest" description="Disordered" evidence="2">
    <location>
        <begin position="393"/>
        <end position="430"/>
    </location>
</feature>
<reference evidence="5 6" key="1">
    <citation type="journal article" date="2016" name="Mol. Biol. Evol.">
        <title>Comparative Genomics of Early-Diverging Mushroom-Forming Fungi Provides Insights into the Origins of Lignocellulose Decay Capabilities.</title>
        <authorList>
            <person name="Nagy L.G."/>
            <person name="Riley R."/>
            <person name="Tritt A."/>
            <person name="Adam C."/>
            <person name="Daum C."/>
            <person name="Floudas D."/>
            <person name="Sun H."/>
            <person name="Yadav J.S."/>
            <person name="Pangilinan J."/>
            <person name="Larsson K.H."/>
            <person name="Matsuura K."/>
            <person name="Barry K."/>
            <person name="Labutti K."/>
            <person name="Kuo R."/>
            <person name="Ohm R.A."/>
            <person name="Bhattacharya S.S."/>
            <person name="Shirouzu T."/>
            <person name="Yoshinaga Y."/>
            <person name="Martin F.M."/>
            <person name="Grigoriev I.V."/>
            <person name="Hibbett D.S."/>
        </authorList>
    </citation>
    <scope>NUCLEOTIDE SEQUENCE [LARGE SCALE GENOMIC DNA]</scope>
    <source>
        <strain evidence="5 6">HHB14362 ss-1</strain>
    </source>
</reference>
<dbReference type="SMART" id="SM00164">
    <property type="entry name" value="TBC"/>
    <property type="match status" value="1"/>
</dbReference>
<dbReference type="AlphaFoldDB" id="A0A165S9L8"/>
<feature type="compositionally biased region" description="Basic and acidic residues" evidence="2">
    <location>
        <begin position="407"/>
        <end position="418"/>
    </location>
</feature>